<organism evidence="2 3">
    <name type="scientific">Staphylotrichum longicolle</name>
    <dbReference type="NCBI Taxonomy" id="669026"/>
    <lineage>
        <taxon>Eukaryota</taxon>
        <taxon>Fungi</taxon>
        <taxon>Dikarya</taxon>
        <taxon>Ascomycota</taxon>
        <taxon>Pezizomycotina</taxon>
        <taxon>Sordariomycetes</taxon>
        <taxon>Sordariomycetidae</taxon>
        <taxon>Sordariales</taxon>
        <taxon>Chaetomiaceae</taxon>
        <taxon>Staphylotrichum</taxon>
    </lineage>
</organism>
<dbReference type="EMBL" id="JAHCVI010000004">
    <property type="protein sequence ID" value="KAG7285834.1"/>
    <property type="molecule type" value="Genomic_DNA"/>
</dbReference>
<comment type="caution">
    <text evidence="2">The sequence shown here is derived from an EMBL/GenBank/DDBJ whole genome shotgun (WGS) entry which is preliminary data.</text>
</comment>
<evidence type="ECO:0000313" key="3">
    <source>
        <dbReference type="Proteomes" id="UP001197093"/>
    </source>
</evidence>
<sequence>MAIRKSQLIGLGGLLLASATSAQSCDYSRNTMCIKAEASASVVLPFAPLFSTPPTFVFAIDNMDDQDIQDMLTQDKDLPPPAAKAPAQAVSWWFEYDNSTVNKDPLQERVYFAWALESNSTNDIGGNDGGCENLLGAECVRNLKALFTSLGAERFLENLAGFFQTPPSRINCPTLLWHRGDGKIPTLGYSAFARPLWEGGTLAAYLTYQPKLGYLTCQT</sequence>
<dbReference type="AlphaFoldDB" id="A0AAD4ER69"/>
<dbReference type="Proteomes" id="UP001197093">
    <property type="component" value="Unassembled WGS sequence"/>
</dbReference>
<keyword evidence="1" id="KW-0732">Signal</keyword>
<accession>A0AAD4ER69</accession>
<dbReference type="PROSITE" id="PS51257">
    <property type="entry name" value="PROKAR_LIPOPROTEIN"/>
    <property type="match status" value="1"/>
</dbReference>
<feature type="chain" id="PRO_5042263448" evidence="1">
    <location>
        <begin position="23"/>
        <end position="219"/>
    </location>
</feature>
<feature type="signal peptide" evidence="1">
    <location>
        <begin position="1"/>
        <end position="22"/>
    </location>
</feature>
<reference evidence="2" key="1">
    <citation type="submission" date="2023-02" db="EMBL/GenBank/DDBJ databases">
        <authorList>
            <person name="Palmer J.M."/>
        </authorList>
    </citation>
    <scope>NUCLEOTIDE SEQUENCE</scope>
    <source>
        <strain evidence="2">FW57</strain>
    </source>
</reference>
<gene>
    <name evidence="2" type="ORF">NEMBOFW57_008128</name>
</gene>
<evidence type="ECO:0000313" key="2">
    <source>
        <dbReference type="EMBL" id="KAG7285834.1"/>
    </source>
</evidence>
<name>A0AAD4ER69_9PEZI</name>
<protein>
    <submittedName>
        <fullName evidence="2">Uncharacterized protein</fullName>
    </submittedName>
</protein>
<evidence type="ECO:0000256" key="1">
    <source>
        <dbReference type="SAM" id="SignalP"/>
    </source>
</evidence>
<keyword evidence="3" id="KW-1185">Reference proteome</keyword>
<proteinExistence type="predicted"/>